<proteinExistence type="predicted"/>
<name>A0A2P2PW49_RHIMU</name>
<evidence type="ECO:0000313" key="1">
    <source>
        <dbReference type="EMBL" id="MBX58974.1"/>
    </source>
</evidence>
<organism evidence="1">
    <name type="scientific">Rhizophora mucronata</name>
    <name type="common">Asiatic mangrove</name>
    <dbReference type="NCBI Taxonomy" id="61149"/>
    <lineage>
        <taxon>Eukaryota</taxon>
        <taxon>Viridiplantae</taxon>
        <taxon>Streptophyta</taxon>
        <taxon>Embryophyta</taxon>
        <taxon>Tracheophyta</taxon>
        <taxon>Spermatophyta</taxon>
        <taxon>Magnoliopsida</taxon>
        <taxon>eudicotyledons</taxon>
        <taxon>Gunneridae</taxon>
        <taxon>Pentapetalae</taxon>
        <taxon>rosids</taxon>
        <taxon>fabids</taxon>
        <taxon>Malpighiales</taxon>
        <taxon>Rhizophoraceae</taxon>
        <taxon>Rhizophora</taxon>
    </lineage>
</organism>
<accession>A0A2P2PW49</accession>
<reference evidence="1" key="1">
    <citation type="submission" date="2018-02" db="EMBL/GenBank/DDBJ databases">
        <title>Rhizophora mucronata_Transcriptome.</title>
        <authorList>
            <person name="Meera S.P."/>
            <person name="Sreeshan A."/>
            <person name="Augustine A."/>
        </authorList>
    </citation>
    <scope>NUCLEOTIDE SEQUENCE</scope>
    <source>
        <tissue evidence="1">Leaf</tissue>
    </source>
</reference>
<sequence>MISDTLSLTYLSYPLLDQL</sequence>
<dbReference type="AlphaFoldDB" id="A0A2P2PW49"/>
<dbReference type="EMBL" id="GGEC01078490">
    <property type="protein sequence ID" value="MBX58974.1"/>
    <property type="molecule type" value="Transcribed_RNA"/>
</dbReference>
<protein>
    <submittedName>
        <fullName evidence="1">Uncharacterized protein</fullName>
    </submittedName>
</protein>